<dbReference type="PANTHER" id="PTHR12271:SF40">
    <property type="entry name" value="POLY(A) RNA POLYMERASE GLD2"/>
    <property type="match status" value="1"/>
</dbReference>
<evidence type="ECO:0000256" key="2">
    <source>
        <dbReference type="ARBA" id="ARBA00022723"/>
    </source>
</evidence>
<dbReference type="PROSITE" id="PS00028">
    <property type="entry name" value="ZINC_FINGER_C2H2_1"/>
    <property type="match status" value="1"/>
</dbReference>
<keyword evidence="2" id="KW-0479">Metal-binding</keyword>
<keyword evidence="3" id="KW-0460">Magnesium</keyword>
<sequence length="192" mass="21554">MSSGELLKDFFEFFSEEFDWQEEIVSVREGERKTIDAPCFANLWGRARKAGLHVEDPIELGRNLNSAVSSATVDHLRMIIKETAAKARARQDLEELICVDGSPLPKAGSCKTPERLQAATHMELPTLERSESGCDCMVCGRKFSGVWVLRQHQVDTGHFNTDDPQQLLSRRERDAAAVAEAFDRLDLAMSEE</sequence>
<organism evidence="5 6">
    <name type="scientific">Symbiodinium pilosum</name>
    <name type="common">Dinoflagellate</name>
    <dbReference type="NCBI Taxonomy" id="2952"/>
    <lineage>
        <taxon>Eukaryota</taxon>
        <taxon>Sar</taxon>
        <taxon>Alveolata</taxon>
        <taxon>Dinophyceae</taxon>
        <taxon>Suessiales</taxon>
        <taxon>Symbiodiniaceae</taxon>
        <taxon>Symbiodinium</taxon>
    </lineage>
</organism>
<feature type="domain" description="C2H2-type" evidence="4">
    <location>
        <begin position="134"/>
        <end position="158"/>
    </location>
</feature>
<comment type="caution">
    <text evidence="5">The sequence shown here is derived from an EMBL/GenBank/DDBJ whole genome shotgun (WGS) entry which is preliminary data.</text>
</comment>
<dbReference type="InterPro" id="IPR002058">
    <property type="entry name" value="PAP_assoc"/>
</dbReference>
<dbReference type="AlphaFoldDB" id="A0A812WB57"/>
<accession>A0A812WB57</accession>
<name>A0A812WB57_SYMPI</name>
<dbReference type="GO" id="GO:0046872">
    <property type="term" value="F:metal ion binding"/>
    <property type="evidence" value="ECO:0007669"/>
    <property type="project" value="UniProtKB-KW"/>
</dbReference>
<dbReference type="OrthoDB" id="408554at2759"/>
<evidence type="ECO:0000259" key="4">
    <source>
        <dbReference type="PROSITE" id="PS00028"/>
    </source>
</evidence>
<evidence type="ECO:0000256" key="1">
    <source>
        <dbReference type="ARBA" id="ARBA00022679"/>
    </source>
</evidence>
<keyword evidence="1" id="KW-0808">Transferase</keyword>
<dbReference type="GO" id="GO:0031123">
    <property type="term" value="P:RNA 3'-end processing"/>
    <property type="evidence" value="ECO:0007669"/>
    <property type="project" value="TreeGrafter"/>
</dbReference>
<gene>
    <name evidence="5" type="primary">cid13</name>
    <name evidence="5" type="ORF">SPIL2461_LOCUS18630</name>
</gene>
<dbReference type="EMBL" id="CAJNIZ010043949">
    <property type="protein sequence ID" value="CAE7673609.1"/>
    <property type="molecule type" value="Genomic_DNA"/>
</dbReference>
<evidence type="ECO:0000313" key="5">
    <source>
        <dbReference type="EMBL" id="CAE7673609.1"/>
    </source>
</evidence>
<dbReference type="InterPro" id="IPR013087">
    <property type="entry name" value="Znf_C2H2_type"/>
</dbReference>
<proteinExistence type="predicted"/>
<reference evidence="5" key="1">
    <citation type="submission" date="2021-02" db="EMBL/GenBank/DDBJ databases">
        <authorList>
            <person name="Dougan E. K."/>
            <person name="Rhodes N."/>
            <person name="Thang M."/>
            <person name="Chan C."/>
        </authorList>
    </citation>
    <scope>NUCLEOTIDE SEQUENCE</scope>
</reference>
<dbReference type="GO" id="GO:0016779">
    <property type="term" value="F:nucleotidyltransferase activity"/>
    <property type="evidence" value="ECO:0007669"/>
    <property type="project" value="TreeGrafter"/>
</dbReference>
<dbReference type="PANTHER" id="PTHR12271">
    <property type="entry name" value="POLY A POLYMERASE CID PAP -RELATED"/>
    <property type="match status" value="1"/>
</dbReference>
<evidence type="ECO:0000313" key="6">
    <source>
        <dbReference type="Proteomes" id="UP000649617"/>
    </source>
</evidence>
<dbReference type="Pfam" id="PF03828">
    <property type="entry name" value="PAP_assoc"/>
    <property type="match status" value="1"/>
</dbReference>
<dbReference type="SUPFAM" id="SSF81631">
    <property type="entry name" value="PAP/OAS1 substrate-binding domain"/>
    <property type="match status" value="1"/>
</dbReference>
<evidence type="ECO:0000256" key="3">
    <source>
        <dbReference type="ARBA" id="ARBA00022842"/>
    </source>
</evidence>
<keyword evidence="6" id="KW-1185">Reference proteome</keyword>
<dbReference type="Proteomes" id="UP000649617">
    <property type="component" value="Unassembled WGS sequence"/>
</dbReference>
<dbReference type="Gene3D" id="1.10.1410.10">
    <property type="match status" value="1"/>
</dbReference>
<protein>
    <submittedName>
        <fullName evidence="5">Cid13 protein</fullName>
    </submittedName>
</protein>